<organism evidence="1 2">
    <name type="scientific">Paspalum notatum var. saurae</name>
    <dbReference type="NCBI Taxonomy" id="547442"/>
    <lineage>
        <taxon>Eukaryota</taxon>
        <taxon>Viridiplantae</taxon>
        <taxon>Streptophyta</taxon>
        <taxon>Embryophyta</taxon>
        <taxon>Tracheophyta</taxon>
        <taxon>Spermatophyta</taxon>
        <taxon>Magnoliopsida</taxon>
        <taxon>Liliopsida</taxon>
        <taxon>Poales</taxon>
        <taxon>Poaceae</taxon>
        <taxon>PACMAD clade</taxon>
        <taxon>Panicoideae</taxon>
        <taxon>Andropogonodae</taxon>
        <taxon>Paspaleae</taxon>
        <taxon>Paspalinae</taxon>
        <taxon>Paspalum</taxon>
    </lineage>
</organism>
<sequence>MMQIFSLNLAIRSAHSTDAALAGPIRLRHCPYRWLALRGAFYQEASALIEYDMRIKRGTTEDKDLQLIIDGAATFSELIPFHGTGINHEIKLFDGVVDKPGNLRTFVVAVVHKSPLILNFKLAQAGGMGKAISRFHGYPAKGHGHNWEFIPLDFGTIEVQVSWANLE</sequence>
<proteinExistence type="predicted"/>
<accession>A0AAQ3TQF7</accession>
<evidence type="ECO:0000313" key="1">
    <source>
        <dbReference type="EMBL" id="WVZ77419.1"/>
    </source>
</evidence>
<dbReference type="Proteomes" id="UP001341281">
    <property type="component" value="Chromosome 05"/>
</dbReference>
<dbReference type="EMBL" id="CP144749">
    <property type="protein sequence ID" value="WVZ77419.1"/>
    <property type="molecule type" value="Genomic_DNA"/>
</dbReference>
<reference evidence="1 2" key="1">
    <citation type="submission" date="2024-02" db="EMBL/GenBank/DDBJ databases">
        <title>High-quality chromosome-scale genome assembly of Pensacola bahiagrass (Paspalum notatum Flugge var. saurae).</title>
        <authorList>
            <person name="Vega J.M."/>
            <person name="Podio M."/>
            <person name="Orjuela J."/>
            <person name="Siena L.A."/>
            <person name="Pessino S.C."/>
            <person name="Combes M.C."/>
            <person name="Mariac C."/>
            <person name="Albertini E."/>
            <person name="Pupilli F."/>
            <person name="Ortiz J.P.A."/>
            <person name="Leblanc O."/>
        </authorList>
    </citation>
    <scope>NUCLEOTIDE SEQUENCE [LARGE SCALE GENOMIC DNA]</scope>
    <source>
        <strain evidence="1">R1</strain>
        <tissue evidence="1">Leaf</tissue>
    </source>
</reference>
<name>A0AAQ3TQF7_PASNO</name>
<gene>
    <name evidence="1" type="ORF">U9M48_025284</name>
</gene>
<keyword evidence="2" id="KW-1185">Reference proteome</keyword>
<dbReference type="AlphaFoldDB" id="A0AAQ3TQF7"/>
<evidence type="ECO:0000313" key="2">
    <source>
        <dbReference type="Proteomes" id="UP001341281"/>
    </source>
</evidence>
<protein>
    <submittedName>
        <fullName evidence="1">Uncharacterized protein</fullName>
    </submittedName>
</protein>